<dbReference type="InterPro" id="IPR001841">
    <property type="entry name" value="Znf_RING"/>
</dbReference>
<proteinExistence type="predicted"/>
<dbReference type="GO" id="GO:0016567">
    <property type="term" value="P:protein ubiquitination"/>
    <property type="evidence" value="ECO:0007669"/>
    <property type="project" value="TreeGrafter"/>
</dbReference>
<evidence type="ECO:0000256" key="2">
    <source>
        <dbReference type="ARBA" id="ARBA00022771"/>
    </source>
</evidence>
<dbReference type="SMART" id="SM00744">
    <property type="entry name" value="RINGv"/>
    <property type="match status" value="1"/>
</dbReference>
<gene>
    <name evidence="6" type="ORF">SADUNF_Sadunf02G0135100</name>
</gene>
<dbReference type="Proteomes" id="UP000657918">
    <property type="component" value="Unassembled WGS sequence"/>
</dbReference>
<dbReference type="Gene3D" id="3.30.40.10">
    <property type="entry name" value="Zinc/RING finger domain, C3HC4 (zinc finger)"/>
    <property type="match status" value="1"/>
</dbReference>
<name>A0A835THA0_9ROSI</name>
<evidence type="ECO:0000259" key="5">
    <source>
        <dbReference type="PROSITE" id="PS50089"/>
    </source>
</evidence>
<dbReference type="SMART" id="SM00184">
    <property type="entry name" value="RING"/>
    <property type="match status" value="1"/>
</dbReference>
<dbReference type="EMBL" id="JADGMS010000002">
    <property type="protein sequence ID" value="KAF9687841.1"/>
    <property type="molecule type" value="Genomic_DNA"/>
</dbReference>
<dbReference type="OrthoDB" id="8062037at2759"/>
<keyword evidence="7" id="KW-1185">Reference proteome</keyword>
<reference evidence="6 7" key="1">
    <citation type="submission" date="2020-10" db="EMBL/GenBank/DDBJ databases">
        <title>Plant Genome Project.</title>
        <authorList>
            <person name="Zhang R.-G."/>
        </authorList>
    </citation>
    <scope>NUCLEOTIDE SEQUENCE [LARGE SCALE GENOMIC DNA]</scope>
    <source>
        <strain evidence="6">FAFU-HL-1</strain>
        <tissue evidence="6">Leaf</tissue>
    </source>
</reference>
<organism evidence="6 7">
    <name type="scientific">Salix dunnii</name>
    <dbReference type="NCBI Taxonomy" id="1413687"/>
    <lineage>
        <taxon>Eukaryota</taxon>
        <taxon>Viridiplantae</taxon>
        <taxon>Streptophyta</taxon>
        <taxon>Embryophyta</taxon>
        <taxon>Tracheophyta</taxon>
        <taxon>Spermatophyta</taxon>
        <taxon>Magnoliopsida</taxon>
        <taxon>eudicotyledons</taxon>
        <taxon>Gunneridae</taxon>
        <taxon>Pentapetalae</taxon>
        <taxon>rosids</taxon>
        <taxon>fabids</taxon>
        <taxon>Malpighiales</taxon>
        <taxon>Salicaceae</taxon>
        <taxon>Saliceae</taxon>
        <taxon>Salix</taxon>
    </lineage>
</organism>
<evidence type="ECO:0000256" key="3">
    <source>
        <dbReference type="ARBA" id="ARBA00022833"/>
    </source>
</evidence>
<dbReference type="InterPro" id="IPR013083">
    <property type="entry name" value="Znf_RING/FYVE/PHD"/>
</dbReference>
<dbReference type="GO" id="GO:0061630">
    <property type="term" value="F:ubiquitin protein ligase activity"/>
    <property type="evidence" value="ECO:0007669"/>
    <property type="project" value="TreeGrafter"/>
</dbReference>
<dbReference type="GO" id="GO:0008270">
    <property type="term" value="F:zinc ion binding"/>
    <property type="evidence" value="ECO:0007669"/>
    <property type="project" value="UniProtKB-KW"/>
</dbReference>
<evidence type="ECO:0000313" key="7">
    <source>
        <dbReference type="Proteomes" id="UP000657918"/>
    </source>
</evidence>
<dbReference type="Pfam" id="PF13639">
    <property type="entry name" value="zf-RING_2"/>
    <property type="match status" value="1"/>
</dbReference>
<dbReference type="SUPFAM" id="SSF57850">
    <property type="entry name" value="RING/U-box"/>
    <property type="match status" value="1"/>
</dbReference>
<dbReference type="AlphaFoldDB" id="A0A835THA0"/>
<evidence type="ECO:0000313" key="6">
    <source>
        <dbReference type="EMBL" id="KAF9687841.1"/>
    </source>
</evidence>
<dbReference type="PROSITE" id="PS50089">
    <property type="entry name" value="ZF_RING_2"/>
    <property type="match status" value="1"/>
</dbReference>
<dbReference type="FunFam" id="3.30.40.10:FF:000497">
    <property type="entry name" value="RING-H2 finger protein ATL73"/>
    <property type="match status" value="1"/>
</dbReference>
<feature type="domain" description="RING-type" evidence="5">
    <location>
        <begin position="176"/>
        <end position="219"/>
    </location>
</feature>
<evidence type="ECO:0000256" key="4">
    <source>
        <dbReference type="PROSITE-ProRule" id="PRU00175"/>
    </source>
</evidence>
<dbReference type="CDD" id="cd16448">
    <property type="entry name" value="RING-H2"/>
    <property type="match status" value="1"/>
</dbReference>
<dbReference type="PANTHER" id="PTHR45969">
    <property type="entry name" value="RING ZINC FINGER PROTEIN-RELATED"/>
    <property type="match status" value="1"/>
</dbReference>
<keyword evidence="2 4" id="KW-0863">Zinc-finger</keyword>
<dbReference type="PANTHER" id="PTHR45969:SF10">
    <property type="entry name" value="BRASSINOSTEROID-RESPONSIVE RING PROTEIN 1"/>
    <property type="match status" value="1"/>
</dbReference>
<dbReference type="InterPro" id="IPR011016">
    <property type="entry name" value="Znf_RING-CH"/>
</dbReference>
<sequence length="248" mass="29131">MEIQLQEKQLYLLRGLFPLFDLETGIERDKMMKEVKLGLNMKKGIYERVNDDRVLMGLWEWKERVAVEVMVAILLDFEKDKLTMGFPVGYSEVFLPKLFVHTLSFLGFIRNLILCLFTYLGLSDFLETDIIWPDNPTRMPFYPPLSAALIREILPVIKFEDLVTGDGGCCNLPESCAVCLYEFEGEDEIRWLKNCKHIFHRACLDRWMDHDRKTCPLCRNSFVPDEMQEEFNQRLWAANNDASDFYSE</sequence>
<evidence type="ECO:0000256" key="1">
    <source>
        <dbReference type="ARBA" id="ARBA00022723"/>
    </source>
</evidence>
<accession>A0A835THA0</accession>
<keyword evidence="3" id="KW-0862">Zinc</keyword>
<comment type="caution">
    <text evidence="6">The sequence shown here is derived from an EMBL/GenBank/DDBJ whole genome shotgun (WGS) entry which is preliminary data.</text>
</comment>
<keyword evidence="1" id="KW-0479">Metal-binding</keyword>
<protein>
    <recommendedName>
        <fullName evidence="5">RING-type domain-containing protein</fullName>
    </recommendedName>
</protein>